<evidence type="ECO:0000256" key="1">
    <source>
        <dbReference type="ARBA" id="ARBA00022723"/>
    </source>
</evidence>
<gene>
    <name evidence="8" type="primary">Aste57867_8663</name>
    <name evidence="7" type="ORF">As57867_008629</name>
    <name evidence="8" type="ORF">ASTE57867_8663</name>
</gene>
<evidence type="ECO:0000256" key="2">
    <source>
        <dbReference type="ARBA" id="ARBA00022771"/>
    </source>
</evidence>
<reference evidence="8 9" key="1">
    <citation type="submission" date="2019-03" db="EMBL/GenBank/DDBJ databases">
        <authorList>
            <person name="Gaulin E."/>
            <person name="Dumas B."/>
        </authorList>
    </citation>
    <scope>NUCLEOTIDE SEQUENCE [LARGE SCALE GENOMIC DNA]</scope>
    <source>
        <strain evidence="8">CBS 568.67</strain>
    </source>
</reference>
<dbReference type="Gene3D" id="3.30.530.20">
    <property type="match status" value="1"/>
</dbReference>
<dbReference type="Pfam" id="PF01363">
    <property type="entry name" value="FYVE"/>
    <property type="match status" value="1"/>
</dbReference>
<reference evidence="7" key="2">
    <citation type="submission" date="2019-06" db="EMBL/GenBank/DDBJ databases">
        <title>Genomics analysis of Aphanomyces spp. identifies a new class of oomycete effector associated with host adaptation.</title>
        <authorList>
            <person name="Gaulin E."/>
        </authorList>
    </citation>
    <scope>NUCLEOTIDE SEQUENCE</scope>
    <source>
        <strain evidence="7">CBS 578.67</strain>
    </source>
</reference>
<keyword evidence="1" id="KW-0479">Metal-binding</keyword>
<keyword evidence="9" id="KW-1185">Reference proteome</keyword>
<dbReference type="InterPro" id="IPR000306">
    <property type="entry name" value="Znf_FYVE"/>
</dbReference>
<dbReference type="InterPro" id="IPR052727">
    <property type="entry name" value="Rab4/Rab5_effector"/>
</dbReference>
<dbReference type="InterPro" id="IPR011011">
    <property type="entry name" value="Znf_FYVE_PHD"/>
</dbReference>
<dbReference type="PANTHER" id="PTHR13510:SF44">
    <property type="entry name" value="RABENOSYN-5"/>
    <property type="match status" value="1"/>
</dbReference>
<evidence type="ECO:0000256" key="4">
    <source>
        <dbReference type="PROSITE-ProRule" id="PRU00091"/>
    </source>
</evidence>
<dbReference type="PANTHER" id="PTHR13510">
    <property type="entry name" value="FYVE-FINGER-CONTAINING RAB5 EFFECTOR PROTEIN RABENOSYN-5-RELATED"/>
    <property type="match status" value="1"/>
</dbReference>
<dbReference type="InterPro" id="IPR017455">
    <property type="entry name" value="Znf_FYVE-rel"/>
</dbReference>
<name>A0A485KKV5_9STRA</name>
<proteinExistence type="predicted"/>
<accession>A0A485KKV5</accession>
<evidence type="ECO:0000259" key="6">
    <source>
        <dbReference type="PROSITE" id="PS50178"/>
    </source>
</evidence>
<dbReference type="SUPFAM" id="SSF57903">
    <property type="entry name" value="FYVE/PHD zinc finger"/>
    <property type="match status" value="1"/>
</dbReference>
<dbReference type="PROSITE" id="PS50178">
    <property type="entry name" value="ZF_FYVE"/>
    <property type="match status" value="1"/>
</dbReference>
<dbReference type="AlphaFoldDB" id="A0A485KKV5"/>
<organism evidence="8 9">
    <name type="scientific">Aphanomyces stellatus</name>
    <dbReference type="NCBI Taxonomy" id="120398"/>
    <lineage>
        <taxon>Eukaryota</taxon>
        <taxon>Sar</taxon>
        <taxon>Stramenopiles</taxon>
        <taxon>Oomycota</taxon>
        <taxon>Saprolegniomycetes</taxon>
        <taxon>Saprolegniales</taxon>
        <taxon>Verrucalvaceae</taxon>
        <taxon>Aphanomyces</taxon>
    </lineage>
</organism>
<dbReference type="OrthoDB" id="20035at2759"/>
<dbReference type="Gene3D" id="3.30.40.10">
    <property type="entry name" value="Zinc/RING finger domain, C3HC4 (zinc finger)"/>
    <property type="match status" value="1"/>
</dbReference>
<keyword evidence="2 4" id="KW-0863">Zinc-finger</keyword>
<dbReference type="InterPro" id="IPR013083">
    <property type="entry name" value="Znf_RING/FYVE/PHD"/>
</dbReference>
<dbReference type="Proteomes" id="UP000332933">
    <property type="component" value="Unassembled WGS sequence"/>
</dbReference>
<dbReference type="CDD" id="cd00065">
    <property type="entry name" value="FYVE_like_SF"/>
    <property type="match status" value="1"/>
</dbReference>
<dbReference type="InterPro" id="IPR023393">
    <property type="entry name" value="START-like_dom_sf"/>
</dbReference>
<keyword evidence="3" id="KW-0862">Zinc</keyword>
<dbReference type="EMBL" id="CAADRA010005132">
    <property type="protein sequence ID" value="VFT85549.1"/>
    <property type="molecule type" value="Genomic_DNA"/>
</dbReference>
<evidence type="ECO:0000313" key="7">
    <source>
        <dbReference type="EMBL" id="KAF0700812.1"/>
    </source>
</evidence>
<sequence>MKLPLPPDFFRPPPLSPEDSDALVSEAYECALDVVDKARVADGQLLWTQHTEDGGLRIFKSHDSMRPGVRYYLATAEVEGTLEEAAALFRTDTPDEIKAYTERFGKGLLDAAHLYTLVPRARKTPYDKIGVHWMAIQSPVGGGIFTHHRDACLLECQHAIHATGDRRGWVRALKSVALPCCPDLRGSVGLIRMTLDGTGHVFVESAASPRRLEVFYLIQAETIGGGGAIDWAVDLALKRRCRSLLDLDQFLRENRLSRGSFLPAELLMPKEHRRNCFLCKKKLWLFAPKYNCLKCGEVMCAWCCGLWTVTVDGQHAQIRACRACAQATFRKKVSRSARPRKGSKAQSEIDVPASPPPSIRCLPSASDDTMSLFSDGDVVGLYYDHTTVYEQSISWGDLNDDRGKS</sequence>
<evidence type="ECO:0000313" key="9">
    <source>
        <dbReference type="Proteomes" id="UP000332933"/>
    </source>
</evidence>
<feature type="domain" description="FYVE-type" evidence="6">
    <location>
        <begin position="270"/>
        <end position="329"/>
    </location>
</feature>
<evidence type="ECO:0000313" key="8">
    <source>
        <dbReference type="EMBL" id="VFT85549.1"/>
    </source>
</evidence>
<dbReference type="EMBL" id="VJMH01005111">
    <property type="protein sequence ID" value="KAF0700812.1"/>
    <property type="molecule type" value="Genomic_DNA"/>
</dbReference>
<evidence type="ECO:0000256" key="5">
    <source>
        <dbReference type="SAM" id="MobiDB-lite"/>
    </source>
</evidence>
<evidence type="ECO:0000256" key="3">
    <source>
        <dbReference type="ARBA" id="ARBA00022833"/>
    </source>
</evidence>
<dbReference type="GO" id="GO:0008270">
    <property type="term" value="F:zinc ion binding"/>
    <property type="evidence" value="ECO:0007669"/>
    <property type="project" value="UniProtKB-KW"/>
</dbReference>
<protein>
    <submittedName>
        <fullName evidence="8">Aste57867_8663 protein</fullName>
    </submittedName>
</protein>
<dbReference type="SMART" id="SM00064">
    <property type="entry name" value="FYVE"/>
    <property type="match status" value="1"/>
</dbReference>
<feature type="region of interest" description="Disordered" evidence="5">
    <location>
        <begin position="335"/>
        <end position="357"/>
    </location>
</feature>